<evidence type="ECO:0000256" key="7">
    <source>
        <dbReference type="ARBA" id="ARBA00022737"/>
    </source>
</evidence>
<feature type="region of interest" description="Disordered" evidence="12">
    <location>
        <begin position="282"/>
        <end position="314"/>
    </location>
</feature>
<evidence type="ECO:0000313" key="15">
    <source>
        <dbReference type="EMBL" id="SPC82950.1"/>
    </source>
</evidence>
<keyword evidence="7" id="KW-0677">Repeat</keyword>
<keyword evidence="8 13" id="KW-1133">Transmembrane helix</keyword>
<dbReference type="Gene3D" id="3.80.10.10">
    <property type="entry name" value="Ribonuclease Inhibitor"/>
    <property type="match status" value="1"/>
</dbReference>
<keyword evidence="11" id="KW-0547">Nucleotide-binding</keyword>
<dbReference type="Gene3D" id="1.10.510.10">
    <property type="entry name" value="Transferase(Phosphotransferase) domain 1"/>
    <property type="match status" value="1"/>
</dbReference>
<keyword evidence="3" id="KW-0964">Secreted</keyword>
<evidence type="ECO:0000259" key="14">
    <source>
        <dbReference type="PROSITE" id="PS50011"/>
    </source>
</evidence>
<dbReference type="InterPro" id="IPR001611">
    <property type="entry name" value="Leu-rich_rpt"/>
</dbReference>
<dbReference type="SUPFAM" id="SSF56112">
    <property type="entry name" value="Protein kinase-like (PK-like)"/>
    <property type="match status" value="1"/>
</dbReference>
<gene>
    <name evidence="15" type="ORF">FSB_LOCUS10832</name>
</gene>
<dbReference type="InterPro" id="IPR032675">
    <property type="entry name" value="LRR_dom_sf"/>
</dbReference>
<dbReference type="InterPro" id="IPR051824">
    <property type="entry name" value="LRR_Rcpt-Like_S/T_Kinase"/>
</dbReference>
<evidence type="ECO:0000256" key="10">
    <source>
        <dbReference type="ARBA" id="ARBA00038043"/>
    </source>
</evidence>
<evidence type="ECO:0000256" key="4">
    <source>
        <dbReference type="ARBA" id="ARBA00022614"/>
    </source>
</evidence>
<dbReference type="InterPro" id="IPR011009">
    <property type="entry name" value="Kinase-like_dom_sf"/>
</dbReference>
<feature type="domain" description="Protein kinase" evidence="14">
    <location>
        <begin position="364"/>
        <end position="624"/>
    </location>
</feature>
<comment type="similarity">
    <text evidence="10">Belongs to the polygalacturonase-inhibiting protein family.</text>
</comment>
<evidence type="ECO:0000256" key="1">
    <source>
        <dbReference type="ARBA" id="ARBA00004191"/>
    </source>
</evidence>
<dbReference type="FunFam" id="3.80.10.10:FF:000400">
    <property type="entry name" value="Nuclear pore complex protein NUP107"/>
    <property type="match status" value="1"/>
</dbReference>
<name>A0A2N9F7F2_FAGSY</name>
<reference evidence="15" key="1">
    <citation type="submission" date="2018-02" db="EMBL/GenBank/DDBJ databases">
        <authorList>
            <person name="Cohen D.B."/>
            <person name="Kent A.D."/>
        </authorList>
    </citation>
    <scope>NUCLEOTIDE SEQUENCE</scope>
</reference>
<dbReference type="GO" id="GO:0005524">
    <property type="term" value="F:ATP binding"/>
    <property type="evidence" value="ECO:0007669"/>
    <property type="project" value="UniProtKB-UniRule"/>
</dbReference>
<evidence type="ECO:0000256" key="12">
    <source>
        <dbReference type="SAM" id="MobiDB-lite"/>
    </source>
</evidence>
<dbReference type="InterPro" id="IPR017441">
    <property type="entry name" value="Protein_kinase_ATP_BS"/>
</dbReference>
<evidence type="ECO:0000256" key="9">
    <source>
        <dbReference type="ARBA" id="ARBA00023136"/>
    </source>
</evidence>
<organism evidence="15">
    <name type="scientific">Fagus sylvatica</name>
    <name type="common">Beechnut</name>
    <dbReference type="NCBI Taxonomy" id="28930"/>
    <lineage>
        <taxon>Eukaryota</taxon>
        <taxon>Viridiplantae</taxon>
        <taxon>Streptophyta</taxon>
        <taxon>Embryophyta</taxon>
        <taxon>Tracheophyta</taxon>
        <taxon>Spermatophyta</taxon>
        <taxon>Magnoliopsida</taxon>
        <taxon>eudicotyledons</taxon>
        <taxon>Gunneridae</taxon>
        <taxon>Pentapetalae</taxon>
        <taxon>rosids</taxon>
        <taxon>fabids</taxon>
        <taxon>Fagales</taxon>
        <taxon>Fagaceae</taxon>
        <taxon>Fagus</taxon>
    </lineage>
</organism>
<dbReference type="SUPFAM" id="SSF52058">
    <property type="entry name" value="L domain-like"/>
    <property type="match status" value="1"/>
</dbReference>
<feature type="transmembrane region" description="Helical" evidence="13">
    <location>
        <begin position="222"/>
        <end position="240"/>
    </location>
</feature>
<evidence type="ECO:0000256" key="11">
    <source>
        <dbReference type="PROSITE-ProRule" id="PRU10141"/>
    </source>
</evidence>
<dbReference type="PANTHER" id="PTHR48006">
    <property type="entry name" value="LEUCINE-RICH REPEAT-CONTAINING PROTEIN DDB_G0281931-RELATED"/>
    <property type="match status" value="1"/>
</dbReference>
<dbReference type="Pfam" id="PF07714">
    <property type="entry name" value="PK_Tyr_Ser-Thr"/>
    <property type="match status" value="1"/>
</dbReference>
<evidence type="ECO:0000256" key="8">
    <source>
        <dbReference type="ARBA" id="ARBA00022989"/>
    </source>
</evidence>
<dbReference type="InterPro" id="IPR001245">
    <property type="entry name" value="Ser-Thr/Tyr_kinase_cat_dom"/>
</dbReference>
<keyword evidence="4" id="KW-0433">Leucine-rich repeat</keyword>
<dbReference type="GO" id="GO:0016020">
    <property type="term" value="C:membrane"/>
    <property type="evidence" value="ECO:0007669"/>
    <property type="project" value="UniProtKB-SubCell"/>
</dbReference>
<proteinExistence type="inferred from homology"/>
<feature type="binding site" evidence="11">
    <location>
        <position position="392"/>
    </location>
    <ligand>
        <name>ATP</name>
        <dbReference type="ChEBI" id="CHEBI:30616"/>
    </ligand>
</feature>
<dbReference type="Gene3D" id="3.30.200.20">
    <property type="entry name" value="Phosphorylase Kinase, domain 1"/>
    <property type="match status" value="1"/>
</dbReference>
<accession>A0A2N9F7F2</accession>
<keyword evidence="11" id="KW-0067">ATP-binding</keyword>
<keyword evidence="9 13" id="KW-0472">Membrane</keyword>
<dbReference type="GO" id="GO:0004672">
    <property type="term" value="F:protein kinase activity"/>
    <property type="evidence" value="ECO:0007669"/>
    <property type="project" value="InterPro"/>
</dbReference>
<evidence type="ECO:0000256" key="2">
    <source>
        <dbReference type="ARBA" id="ARBA00004479"/>
    </source>
</evidence>
<dbReference type="Pfam" id="PF00560">
    <property type="entry name" value="LRR_1"/>
    <property type="match status" value="2"/>
</dbReference>
<keyword evidence="6" id="KW-0732">Signal</keyword>
<comment type="subcellular location">
    <subcellularLocation>
        <location evidence="2">Membrane</location>
        <topology evidence="2">Single-pass type I membrane protein</topology>
    </subcellularLocation>
    <subcellularLocation>
        <location evidence="1">Secreted</location>
        <location evidence="1">Cell wall</location>
    </subcellularLocation>
</comment>
<dbReference type="AlphaFoldDB" id="A0A2N9F7F2"/>
<evidence type="ECO:0000256" key="3">
    <source>
        <dbReference type="ARBA" id="ARBA00022512"/>
    </source>
</evidence>
<keyword evidence="3" id="KW-0134">Cell wall</keyword>
<feature type="compositionally biased region" description="Basic and acidic residues" evidence="12">
    <location>
        <begin position="284"/>
        <end position="295"/>
    </location>
</feature>
<dbReference type="EMBL" id="OIVN01000611">
    <property type="protein sequence ID" value="SPC82950.1"/>
    <property type="molecule type" value="Genomic_DNA"/>
</dbReference>
<evidence type="ECO:0000256" key="6">
    <source>
        <dbReference type="ARBA" id="ARBA00022729"/>
    </source>
</evidence>
<evidence type="ECO:0000256" key="13">
    <source>
        <dbReference type="SAM" id="Phobius"/>
    </source>
</evidence>
<keyword evidence="5 13" id="KW-0812">Transmembrane</keyword>
<dbReference type="PROSITE" id="PS50011">
    <property type="entry name" value="PROTEIN_KINASE_DOM"/>
    <property type="match status" value="1"/>
</dbReference>
<protein>
    <recommendedName>
        <fullName evidence="14">Protein kinase domain-containing protein</fullName>
    </recommendedName>
</protein>
<dbReference type="PANTHER" id="PTHR48006:SF88">
    <property type="entry name" value="LRR RECEPTOR-LIKE KINASE FAMILY PROTEIN"/>
    <property type="match status" value="1"/>
</dbReference>
<evidence type="ECO:0000256" key="5">
    <source>
        <dbReference type="ARBA" id="ARBA00022692"/>
    </source>
</evidence>
<dbReference type="PROSITE" id="PS00107">
    <property type="entry name" value="PROTEIN_KINASE_ATP"/>
    <property type="match status" value="1"/>
</dbReference>
<dbReference type="InterPro" id="IPR000719">
    <property type="entry name" value="Prot_kinase_dom"/>
</dbReference>
<sequence>MLLKSQTLMAFNARALVLFHLLVWSLLRDSLKDPLNLLTSSWTFNNLIEGSICKYVGVTCYPAQNKVYGIQLVNMGLKGEFPRGIEECRELENLDLSGNELSGSIPHDINEILPSITMLNLSDNDFSGEIPSSIGNCAYLQVLKLDKNRLTGRISQQLSQLSRLRIFSVTNNLLSGPVPEFVNNINVTRESYVNNSGLCGGPLEYCKKHRWEFEVSFKSGFVISYVIFASLYTAFFMYYFNHGFGSKKRGLKKRNHESMPTTMTAVKARRKNRTEPCYVSQFPAEEHQQERSKEKRGLKKRNHESMPTTMTAVKARRKNRTEPCYVSQFPAEEHQQERSKEFFIVEGIVANISFARLSEATNNFSANNVIGSGKMGTVYKAMLLDGTILAVKRLQASQHYENQLISEVMTLGRLRHNNLVPLMGFCLEMQEAVLVYKYMSNGSLHDWLSAVEDKGKTLEWSLRVKIVVGIARGLAWLHHRSDFRIVHLDISSKCILLDQKFEPKISNFGRTISRSFAIDSESGEMEMIKKDVYSFGIVLLELLTGKKQSQMTNFPNGLDGTLVQRNNHISSTSCGMYDVIDKSLVAKGYDGEIFQFLKIACNCVQPCPDQRPTMLEVCETLRAIRERYGLTVKDDYELLRQPEIAAAITTEP</sequence>